<evidence type="ECO:0000256" key="2">
    <source>
        <dbReference type="SAM" id="Phobius"/>
    </source>
</evidence>
<keyword evidence="2" id="KW-1133">Transmembrane helix</keyword>
<evidence type="ECO:0000313" key="3">
    <source>
        <dbReference type="EMBL" id="ORY41875.1"/>
    </source>
</evidence>
<keyword evidence="2" id="KW-0812">Transmembrane</keyword>
<comment type="caution">
    <text evidence="3">The sequence shown here is derived from an EMBL/GenBank/DDBJ whole genome shotgun (WGS) entry which is preliminary data.</text>
</comment>
<keyword evidence="4" id="KW-1185">Reference proteome</keyword>
<accession>A0A1Y2C6G4</accession>
<evidence type="ECO:0000313" key="4">
    <source>
        <dbReference type="Proteomes" id="UP000193642"/>
    </source>
</evidence>
<evidence type="ECO:0000256" key="1">
    <source>
        <dbReference type="SAM" id="MobiDB-lite"/>
    </source>
</evidence>
<name>A0A1Y2C6G4_9FUNG</name>
<feature type="compositionally biased region" description="Polar residues" evidence="1">
    <location>
        <begin position="33"/>
        <end position="47"/>
    </location>
</feature>
<organism evidence="3 4">
    <name type="scientific">Rhizoclosmatium globosum</name>
    <dbReference type="NCBI Taxonomy" id="329046"/>
    <lineage>
        <taxon>Eukaryota</taxon>
        <taxon>Fungi</taxon>
        <taxon>Fungi incertae sedis</taxon>
        <taxon>Chytridiomycota</taxon>
        <taxon>Chytridiomycota incertae sedis</taxon>
        <taxon>Chytridiomycetes</taxon>
        <taxon>Chytridiales</taxon>
        <taxon>Chytriomycetaceae</taxon>
        <taxon>Rhizoclosmatium</taxon>
    </lineage>
</organism>
<feature type="transmembrane region" description="Helical" evidence="2">
    <location>
        <begin position="170"/>
        <end position="191"/>
    </location>
</feature>
<gene>
    <name evidence="3" type="ORF">BCR33DRAFT_326691</name>
</gene>
<reference evidence="3 4" key="1">
    <citation type="submission" date="2016-07" db="EMBL/GenBank/DDBJ databases">
        <title>Pervasive Adenine N6-methylation of Active Genes in Fungi.</title>
        <authorList>
            <consortium name="DOE Joint Genome Institute"/>
            <person name="Mondo S.J."/>
            <person name="Dannebaum R.O."/>
            <person name="Kuo R.C."/>
            <person name="Labutti K."/>
            <person name="Haridas S."/>
            <person name="Kuo A."/>
            <person name="Salamov A."/>
            <person name="Ahrendt S.R."/>
            <person name="Lipzen A."/>
            <person name="Sullivan W."/>
            <person name="Andreopoulos W.B."/>
            <person name="Clum A."/>
            <person name="Lindquist E."/>
            <person name="Daum C."/>
            <person name="Ramamoorthy G.K."/>
            <person name="Gryganskyi A."/>
            <person name="Culley D."/>
            <person name="Magnuson J.K."/>
            <person name="James T.Y."/>
            <person name="O'Malley M.A."/>
            <person name="Stajich J.E."/>
            <person name="Spatafora J.W."/>
            <person name="Visel A."/>
            <person name="Grigoriev I.V."/>
        </authorList>
    </citation>
    <scope>NUCLEOTIDE SEQUENCE [LARGE SCALE GENOMIC DNA]</scope>
    <source>
        <strain evidence="3 4">JEL800</strain>
    </source>
</reference>
<dbReference type="EMBL" id="MCGO01000030">
    <property type="protein sequence ID" value="ORY41875.1"/>
    <property type="molecule type" value="Genomic_DNA"/>
</dbReference>
<dbReference type="Proteomes" id="UP000193642">
    <property type="component" value="Unassembled WGS sequence"/>
</dbReference>
<dbReference type="AlphaFoldDB" id="A0A1Y2C6G4"/>
<proteinExistence type="predicted"/>
<protein>
    <submittedName>
        <fullName evidence="3">Uncharacterized protein</fullName>
    </submittedName>
</protein>
<feature type="region of interest" description="Disordered" evidence="1">
    <location>
        <begin position="22"/>
        <end position="66"/>
    </location>
</feature>
<sequence length="211" mass="23365">MTLTKLSASNSKDLYSTVELHVEGDSSDDSDYSVETNQSQTAHTMDLNNKEKRSPMKLHNQPKQRETCGDSAQFNFIDGFGSKPYVTTPVKPEAAESELLDFDDFFDDLMASCETALSSFMAACDIFTLIAVWSGLSILDVINPSPLRVDWSTFCIVSVRVLHRSVRGSIFMLVLLLLFFTLSNTLILGIFHLPFGRRILPAFASSASMGT</sequence>
<keyword evidence="2" id="KW-0472">Membrane</keyword>